<dbReference type="Proteomes" id="UP000182264">
    <property type="component" value="Chromosome"/>
</dbReference>
<name>A0A1L3GIL5_SYNAC</name>
<keyword evidence="4" id="KW-1185">Reference proteome</keyword>
<accession>A0A1L3GIL5</accession>
<organism evidence="3 4">
    <name type="scientific">Syntrophotalea acetylenica</name>
    <name type="common">Pelobacter acetylenicus</name>
    <dbReference type="NCBI Taxonomy" id="29542"/>
    <lineage>
        <taxon>Bacteria</taxon>
        <taxon>Pseudomonadati</taxon>
        <taxon>Thermodesulfobacteriota</taxon>
        <taxon>Desulfuromonadia</taxon>
        <taxon>Desulfuromonadales</taxon>
        <taxon>Syntrophotaleaceae</taxon>
        <taxon>Syntrophotalea</taxon>
    </lineage>
</organism>
<feature type="region of interest" description="Disordered" evidence="1">
    <location>
        <begin position="187"/>
        <end position="223"/>
    </location>
</feature>
<dbReference type="Pfam" id="PF11740">
    <property type="entry name" value="KfrA_N"/>
    <property type="match status" value="1"/>
</dbReference>
<dbReference type="KEGG" id="pace:A6070_06630"/>
<feature type="compositionally biased region" description="Polar residues" evidence="1">
    <location>
        <begin position="214"/>
        <end position="223"/>
    </location>
</feature>
<evidence type="ECO:0000313" key="4">
    <source>
        <dbReference type="Proteomes" id="UP000182264"/>
    </source>
</evidence>
<protein>
    <recommendedName>
        <fullName evidence="2">KfrA N-terminal DNA-binding domain-containing protein</fullName>
    </recommendedName>
</protein>
<sequence>MDTSYYSVRTLLKFADQLRRFPGKAKQLQRRRDPTMPRNGILYEQVTEAIVTLHQNRKKVTVRAIQALTGGSMSTVLKHYQRWQGEQLGQDADHPGISDQLLEALQRELRNHARRTLLNTNARLEQNDENCRRAEAARAAAMARILELEGQLQKAHGQIRLLQKELRQQGLLLEQTRDNAVRLEGELQQQRQQNRSRPPRNATVAKPALPSTCDDAQQETFEF</sequence>
<reference evidence="3 4" key="1">
    <citation type="journal article" date="2017" name="Genome Announc.">
        <title>Complete Genome Sequences of Two Acetylene-Fermenting Pelobacter acetylenicus Strains.</title>
        <authorList>
            <person name="Sutton J.M."/>
            <person name="Baesman S.M."/>
            <person name="Fierst J.L."/>
            <person name="Poret-Peterson A.T."/>
            <person name="Oremland R.S."/>
            <person name="Dunlap D.S."/>
            <person name="Akob D.M."/>
        </authorList>
    </citation>
    <scope>NUCLEOTIDE SEQUENCE [LARGE SCALE GENOMIC DNA]</scope>
    <source>
        <strain evidence="3 4">DSM 3247</strain>
    </source>
</reference>
<dbReference type="AlphaFoldDB" id="A0A1L3GIL5"/>
<dbReference type="STRING" id="29542.A6070_06630"/>
<gene>
    <name evidence="3" type="ORF">A7E75_12615</name>
</gene>
<proteinExistence type="predicted"/>
<evidence type="ECO:0000259" key="2">
    <source>
        <dbReference type="Pfam" id="PF11740"/>
    </source>
</evidence>
<feature type="compositionally biased region" description="Low complexity" evidence="1">
    <location>
        <begin position="188"/>
        <end position="201"/>
    </location>
</feature>
<dbReference type="InterPro" id="IPR021104">
    <property type="entry name" value="KfrA_DNA-bd_N"/>
</dbReference>
<evidence type="ECO:0000313" key="3">
    <source>
        <dbReference type="EMBL" id="APG25759.1"/>
    </source>
</evidence>
<feature type="domain" description="KfrA N-terminal DNA-binding" evidence="2">
    <location>
        <begin position="43"/>
        <end position="165"/>
    </location>
</feature>
<dbReference type="EMBL" id="CP015518">
    <property type="protein sequence ID" value="APG25759.1"/>
    <property type="molecule type" value="Genomic_DNA"/>
</dbReference>
<evidence type="ECO:0000256" key="1">
    <source>
        <dbReference type="SAM" id="MobiDB-lite"/>
    </source>
</evidence>